<protein>
    <submittedName>
        <fullName evidence="1">Uncharacterized protein</fullName>
    </submittedName>
</protein>
<sequence>MTRSPLDLRNGMQIYLLKAKCNKLVIS</sequence>
<evidence type="ECO:0000313" key="1">
    <source>
        <dbReference type="EMBL" id="MBX00310.1"/>
    </source>
</evidence>
<organism evidence="1">
    <name type="scientific">Rhizophora mucronata</name>
    <name type="common">Asiatic mangrove</name>
    <dbReference type="NCBI Taxonomy" id="61149"/>
    <lineage>
        <taxon>Eukaryota</taxon>
        <taxon>Viridiplantae</taxon>
        <taxon>Streptophyta</taxon>
        <taxon>Embryophyta</taxon>
        <taxon>Tracheophyta</taxon>
        <taxon>Spermatophyta</taxon>
        <taxon>Magnoliopsida</taxon>
        <taxon>eudicotyledons</taxon>
        <taxon>Gunneridae</taxon>
        <taxon>Pentapetalae</taxon>
        <taxon>rosids</taxon>
        <taxon>fabids</taxon>
        <taxon>Malpighiales</taxon>
        <taxon>Rhizophoraceae</taxon>
        <taxon>Rhizophora</taxon>
    </lineage>
</organism>
<proteinExistence type="predicted"/>
<dbReference type="EMBL" id="GGEC01019826">
    <property type="protein sequence ID" value="MBX00310.1"/>
    <property type="molecule type" value="Transcribed_RNA"/>
</dbReference>
<accession>A0A2P2K3K3</accession>
<name>A0A2P2K3K3_RHIMU</name>
<reference evidence="1" key="1">
    <citation type="submission" date="2018-02" db="EMBL/GenBank/DDBJ databases">
        <title>Rhizophora mucronata_Transcriptome.</title>
        <authorList>
            <person name="Meera S.P."/>
            <person name="Sreeshan A."/>
            <person name="Augustine A."/>
        </authorList>
    </citation>
    <scope>NUCLEOTIDE SEQUENCE</scope>
    <source>
        <tissue evidence="1">Leaf</tissue>
    </source>
</reference>
<dbReference type="AlphaFoldDB" id="A0A2P2K3K3"/>